<proteinExistence type="predicted"/>
<keyword evidence="2" id="KW-0472">Membrane</keyword>
<name>A0ABN1VCX4_9MICO</name>
<sequence length="203" mass="20960">MTDPRPRPKYGEYAPLPPAGPENVADAVDGSPGSVAPVAPQYPAPPAPPPGAVHHGAAQPNSAQPAFANTASDAVAPERKRRMWDVLLTSALLLLGVLDVVGTIPVLAAMGPFLREALEPQGASFTSDAVAAEAGGAANIVRVVVLVLTIVFALIQIQRKRLAFWIPVVGATIAGIVLTVAVVVAVMNDPGFIAYVEGIQQQQ</sequence>
<feature type="transmembrane region" description="Helical" evidence="2">
    <location>
        <begin position="134"/>
        <end position="155"/>
    </location>
</feature>
<gene>
    <name evidence="3" type="ORF">GCM10009655_01140</name>
</gene>
<evidence type="ECO:0000256" key="2">
    <source>
        <dbReference type="SAM" id="Phobius"/>
    </source>
</evidence>
<feature type="transmembrane region" description="Helical" evidence="2">
    <location>
        <begin position="162"/>
        <end position="187"/>
    </location>
</feature>
<dbReference type="Pfam" id="PF19779">
    <property type="entry name" value="DUF6264"/>
    <property type="match status" value="1"/>
</dbReference>
<comment type="caution">
    <text evidence="3">The sequence shown here is derived from an EMBL/GenBank/DDBJ whole genome shotgun (WGS) entry which is preliminary data.</text>
</comment>
<protein>
    <submittedName>
        <fullName evidence="3">Uncharacterized protein</fullName>
    </submittedName>
</protein>
<evidence type="ECO:0000313" key="4">
    <source>
        <dbReference type="Proteomes" id="UP001500943"/>
    </source>
</evidence>
<keyword evidence="2" id="KW-0812">Transmembrane</keyword>
<keyword evidence="2" id="KW-1133">Transmembrane helix</keyword>
<evidence type="ECO:0000256" key="1">
    <source>
        <dbReference type="SAM" id="MobiDB-lite"/>
    </source>
</evidence>
<reference evidence="3 4" key="1">
    <citation type="journal article" date="2019" name="Int. J. Syst. Evol. Microbiol.">
        <title>The Global Catalogue of Microorganisms (GCM) 10K type strain sequencing project: providing services to taxonomists for standard genome sequencing and annotation.</title>
        <authorList>
            <consortium name="The Broad Institute Genomics Platform"/>
            <consortium name="The Broad Institute Genome Sequencing Center for Infectious Disease"/>
            <person name="Wu L."/>
            <person name="Ma J."/>
        </authorList>
    </citation>
    <scope>NUCLEOTIDE SEQUENCE [LARGE SCALE GENOMIC DNA]</scope>
    <source>
        <strain evidence="3 4">JCM 12762</strain>
    </source>
</reference>
<dbReference type="RefSeq" id="WP_343922233.1">
    <property type="nucleotide sequence ID" value="NZ_BAAAKW010000002.1"/>
</dbReference>
<accession>A0ABN1VCX4</accession>
<dbReference type="Proteomes" id="UP001500943">
    <property type="component" value="Unassembled WGS sequence"/>
</dbReference>
<feature type="compositionally biased region" description="Basic and acidic residues" evidence="1">
    <location>
        <begin position="1"/>
        <end position="10"/>
    </location>
</feature>
<feature type="compositionally biased region" description="Pro residues" evidence="1">
    <location>
        <begin position="40"/>
        <end position="51"/>
    </location>
</feature>
<feature type="transmembrane region" description="Helical" evidence="2">
    <location>
        <begin position="86"/>
        <end position="114"/>
    </location>
</feature>
<dbReference type="EMBL" id="BAAAKW010000002">
    <property type="protein sequence ID" value="GAA1205860.1"/>
    <property type="molecule type" value="Genomic_DNA"/>
</dbReference>
<dbReference type="InterPro" id="IPR046231">
    <property type="entry name" value="DUF6264"/>
</dbReference>
<evidence type="ECO:0000313" key="3">
    <source>
        <dbReference type="EMBL" id="GAA1205860.1"/>
    </source>
</evidence>
<keyword evidence="4" id="KW-1185">Reference proteome</keyword>
<organism evidence="3 4">
    <name type="scientific">Rhodoglobus aureus</name>
    <dbReference type="NCBI Taxonomy" id="191497"/>
    <lineage>
        <taxon>Bacteria</taxon>
        <taxon>Bacillati</taxon>
        <taxon>Actinomycetota</taxon>
        <taxon>Actinomycetes</taxon>
        <taxon>Micrococcales</taxon>
        <taxon>Microbacteriaceae</taxon>
        <taxon>Rhodoglobus</taxon>
    </lineage>
</organism>
<feature type="region of interest" description="Disordered" evidence="1">
    <location>
        <begin position="1"/>
        <end position="61"/>
    </location>
</feature>